<dbReference type="Proteomes" id="UP001499959">
    <property type="component" value="Unassembled WGS sequence"/>
</dbReference>
<protein>
    <submittedName>
        <fullName evidence="2">Uncharacterized protein</fullName>
    </submittedName>
</protein>
<evidence type="ECO:0000256" key="1">
    <source>
        <dbReference type="SAM" id="Coils"/>
    </source>
</evidence>
<dbReference type="PANTHER" id="PTHR30619:SF1">
    <property type="entry name" value="RECOMBINATION PROTEIN 2"/>
    <property type="match status" value="1"/>
</dbReference>
<evidence type="ECO:0000313" key="2">
    <source>
        <dbReference type="EMBL" id="GAA4804046.1"/>
    </source>
</evidence>
<feature type="coiled-coil region" evidence="1">
    <location>
        <begin position="231"/>
        <end position="266"/>
    </location>
</feature>
<dbReference type="InterPro" id="IPR036866">
    <property type="entry name" value="RibonucZ/Hydroxyglut_hydro"/>
</dbReference>
<accession>A0ABP9C5A3</accession>
<gene>
    <name evidence="2" type="ORF">GCM10023307_33490</name>
</gene>
<organism evidence="2 3">
    <name type="scientific">Lysobacter hankyongensis</name>
    <dbReference type="NCBI Taxonomy" id="1176535"/>
    <lineage>
        <taxon>Bacteria</taxon>
        <taxon>Pseudomonadati</taxon>
        <taxon>Pseudomonadota</taxon>
        <taxon>Gammaproteobacteria</taxon>
        <taxon>Lysobacterales</taxon>
        <taxon>Lysobacteraceae</taxon>
        <taxon>Lysobacter</taxon>
    </lineage>
</organism>
<dbReference type="InterPro" id="IPR052159">
    <property type="entry name" value="Competence_DNA_uptake"/>
</dbReference>
<name>A0ABP9C5A3_9GAMM</name>
<dbReference type="EMBL" id="BAABJE010000018">
    <property type="protein sequence ID" value="GAA4804046.1"/>
    <property type="molecule type" value="Genomic_DNA"/>
</dbReference>
<keyword evidence="3" id="KW-1185">Reference proteome</keyword>
<keyword evidence="1" id="KW-0175">Coiled coil</keyword>
<dbReference type="PANTHER" id="PTHR30619">
    <property type="entry name" value="DNA INTERNALIZATION/COMPETENCE PROTEIN COMEC/REC2"/>
    <property type="match status" value="1"/>
</dbReference>
<comment type="caution">
    <text evidence="2">The sequence shown here is derived from an EMBL/GenBank/DDBJ whole genome shotgun (WGS) entry which is preliminary data.</text>
</comment>
<reference evidence="3" key="1">
    <citation type="journal article" date="2019" name="Int. J. Syst. Evol. Microbiol.">
        <title>The Global Catalogue of Microorganisms (GCM) 10K type strain sequencing project: providing services to taxonomists for standard genome sequencing and annotation.</title>
        <authorList>
            <consortium name="The Broad Institute Genomics Platform"/>
            <consortium name="The Broad Institute Genome Sequencing Center for Infectious Disease"/>
            <person name="Wu L."/>
            <person name="Ma J."/>
        </authorList>
    </citation>
    <scope>NUCLEOTIDE SEQUENCE [LARGE SCALE GENOMIC DNA]</scope>
    <source>
        <strain evidence="3">JCM 18204</strain>
    </source>
</reference>
<proteinExistence type="predicted"/>
<dbReference type="Gene3D" id="3.60.15.10">
    <property type="entry name" value="Ribonuclease Z/Hydroxyacylglutathione hydrolase-like"/>
    <property type="match status" value="1"/>
</dbReference>
<evidence type="ECO:0000313" key="3">
    <source>
        <dbReference type="Proteomes" id="UP001499959"/>
    </source>
</evidence>
<sequence length="321" mass="35275">MCVIDLIDTHDQLTELMEQIDHASKAKYVSLLRTALASNRIGRIEGLSLASGHLPGYDRIHRCQNGNPLRIEVMGPAVVEADGMRGLPWFQDPGKTKNGHSVVLKVVYGNVRVLLGGDLNVPAEEHLLDIHAGPLPEDGDVAAEEAMMQRARAALEVDVAKSCHHGSGDFSTRFLRAVNPVATVISSGDDEPHCHPRPNTLGAVGRHSRGDRPLIFSTELSRSTAEYTKPAIATQEEIRLLVAKLQEAEEADKAALQRKLDRLLDQAERNVAVYGLIVVRTDGQRVVIAQKLERRRDGTSEEFDLQWLMPDANGVLSTEEQ</sequence>